<proteinExistence type="predicted"/>
<accession>A0AAU9LTP2</accession>
<dbReference type="AlphaFoldDB" id="A0AAU9LTP2"/>
<gene>
    <name evidence="2" type="ORF">LVIROSA_LOCUS6841</name>
</gene>
<organism evidence="2 3">
    <name type="scientific">Lactuca virosa</name>
    <dbReference type="NCBI Taxonomy" id="75947"/>
    <lineage>
        <taxon>Eukaryota</taxon>
        <taxon>Viridiplantae</taxon>
        <taxon>Streptophyta</taxon>
        <taxon>Embryophyta</taxon>
        <taxon>Tracheophyta</taxon>
        <taxon>Spermatophyta</taxon>
        <taxon>Magnoliopsida</taxon>
        <taxon>eudicotyledons</taxon>
        <taxon>Gunneridae</taxon>
        <taxon>Pentapetalae</taxon>
        <taxon>asterids</taxon>
        <taxon>campanulids</taxon>
        <taxon>Asterales</taxon>
        <taxon>Asteraceae</taxon>
        <taxon>Cichorioideae</taxon>
        <taxon>Cichorieae</taxon>
        <taxon>Lactucinae</taxon>
        <taxon>Lactuca</taxon>
    </lineage>
</organism>
<evidence type="ECO:0000256" key="1">
    <source>
        <dbReference type="SAM" id="Phobius"/>
    </source>
</evidence>
<evidence type="ECO:0000313" key="3">
    <source>
        <dbReference type="Proteomes" id="UP001157418"/>
    </source>
</evidence>
<keyword evidence="1" id="KW-0812">Transmembrane</keyword>
<keyword evidence="1" id="KW-1133">Transmembrane helix</keyword>
<evidence type="ECO:0000313" key="2">
    <source>
        <dbReference type="EMBL" id="CAH1419303.1"/>
    </source>
</evidence>
<dbReference type="Proteomes" id="UP001157418">
    <property type="component" value="Unassembled WGS sequence"/>
</dbReference>
<comment type="caution">
    <text evidence="2">The sequence shown here is derived from an EMBL/GenBank/DDBJ whole genome shotgun (WGS) entry which is preliminary data.</text>
</comment>
<sequence length="113" mass="13141">MTPFKLTWPYFSASFHITSIENSEDGFDDIAFIYTQCDICSLQWTQTARQVAVKKMLFTFTLPPTKVMLGMPSLHIQVKNHVGFLKMTRERNMVAILLWNFILGIIMDIFMVQ</sequence>
<protein>
    <submittedName>
        <fullName evidence="2">Uncharacterized protein</fullName>
    </submittedName>
</protein>
<keyword evidence="1" id="KW-0472">Membrane</keyword>
<keyword evidence="3" id="KW-1185">Reference proteome</keyword>
<feature type="transmembrane region" description="Helical" evidence="1">
    <location>
        <begin position="94"/>
        <end position="112"/>
    </location>
</feature>
<name>A0AAU9LTP2_9ASTR</name>
<reference evidence="2 3" key="1">
    <citation type="submission" date="2022-01" db="EMBL/GenBank/DDBJ databases">
        <authorList>
            <person name="Xiong W."/>
            <person name="Schranz E."/>
        </authorList>
    </citation>
    <scope>NUCLEOTIDE SEQUENCE [LARGE SCALE GENOMIC DNA]</scope>
</reference>
<dbReference type="EMBL" id="CAKMRJ010000251">
    <property type="protein sequence ID" value="CAH1419303.1"/>
    <property type="molecule type" value="Genomic_DNA"/>
</dbReference>